<reference evidence="3" key="1">
    <citation type="journal article" date="2019" name="Curr. Biol.">
        <title>Genome Sequence of Striga asiatica Provides Insight into the Evolution of Plant Parasitism.</title>
        <authorList>
            <person name="Yoshida S."/>
            <person name="Kim S."/>
            <person name="Wafula E.K."/>
            <person name="Tanskanen J."/>
            <person name="Kim Y.M."/>
            <person name="Honaas L."/>
            <person name="Yang Z."/>
            <person name="Spallek T."/>
            <person name="Conn C.E."/>
            <person name="Ichihashi Y."/>
            <person name="Cheong K."/>
            <person name="Cui S."/>
            <person name="Der J.P."/>
            <person name="Gundlach H."/>
            <person name="Jiao Y."/>
            <person name="Hori C."/>
            <person name="Ishida J.K."/>
            <person name="Kasahara H."/>
            <person name="Kiba T."/>
            <person name="Kim M.S."/>
            <person name="Koo N."/>
            <person name="Laohavisit A."/>
            <person name="Lee Y.H."/>
            <person name="Lumba S."/>
            <person name="McCourt P."/>
            <person name="Mortimer J.C."/>
            <person name="Mutuku J.M."/>
            <person name="Nomura T."/>
            <person name="Sasaki-Sekimoto Y."/>
            <person name="Seto Y."/>
            <person name="Wang Y."/>
            <person name="Wakatake T."/>
            <person name="Sakakibara H."/>
            <person name="Demura T."/>
            <person name="Yamaguchi S."/>
            <person name="Yoneyama K."/>
            <person name="Manabe R.I."/>
            <person name="Nelson D.C."/>
            <person name="Schulman A.H."/>
            <person name="Timko M.P."/>
            <person name="dePamphilis C.W."/>
            <person name="Choi D."/>
            <person name="Shirasu K."/>
        </authorList>
    </citation>
    <scope>NUCLEOTIDE SEQUENCE [LARGE SCALE GENOMIC DNA]</scope>
    <source>
        <strain evidence="3">cv. UVA1</strain>
    </source>
</reference>
<feature type="region of interest" description="Disordered" evidence="1">
    <location>
        <begin position="86"/>
        <end position="105"/>
    </location>
</feature>
<comment type="caution">
    <text evidence="2">The sequence shown here is derived from an EMBL/GenBank/DDBJ whole genome shotgun (WGS) entry which is preliminary data.</text>
</comment>
<evidence type="ECO:0000313" key="3">
    <source>
        <dbReference type="Proteomes" id="UP000325081"/>
    </source>
</evidence>
<evidence type="ECO:0000256" key="1">
    <source>
        <dbReference type="SAM" id="MobiDB-lite"/>
    </source>
</evidence>
<dbReference type="EMBL" id="BKCP01007848">
    <property type="protein sequence ID" value="GER47306.1"/>
    <property type="molecule type" value="Genomic_DNA"/>
</dbReference>
<keyword evidence="3" id="KW-1185">Reference proteome</keyword>
<organism evidence="2 3">
    <name type="scientific">Striga asiatica</name>
    <name type="common">Asiatic witchweed</name>
    <name type="synonym">Buchnera asiatica</name>
    <dbReference type="NCBI Taxonomy" id="4170"/>
    <lineage>
        <taxon>Eukaryota</taxon>
        <taxon>Viridiplantae</taxon>
        <taxon>Streptophyta</taxon>
        <taxon>Embryophyta</taxon>
        <taxon>Tracheophyta</taxon>
        <taxon>Spermatophyta</taxon>
        <taxon>Magnoliopsida</taxon>
        <taxon>eudicotyledons</taxon>
        <taxon>Gunneridae</taxon>
        <taxon>Pentapetalae</taxon>
        <taxon>asterids</taxon>
        <taxon>lamiids</taxon>
        <taxon>Lamiales</taxon>
        <taxon>Orobanchaceae</taxon>
        <taxon>Buchnereae</taxon>
        <taxon>Striga</taxon>
    </lineage>
</organism>
<proteinExistence type="predicted"/>
<protein>
    <submittedName>
        <fullName evidence="2">Bifunctional enzyme IspD/IspF</fullName>
    </submittedName>
</protein>
<sequence length="145" mass="16259">MLGKPGLRHCVQSNILTTPVAVWDEIFEFDVFSVSYQHSGDPRWEDLRFIFEEVYSTNPTSEVVHDCNSTNEDNSYHNALQKLCSRNNAHPQHGGPHDASSESSVNTHAHVLINRVCSRTPLRIQRPQHKPDPASCKGSTGDSHV</sequence>
<dbReference type="Proteomes" id="UP000325081">
    <property type="component" value="Unassembled WGS sequence"/>
</dbReference>
<gene>
    <name evidence="2" type="ORF">STAS_24400</name>
</gene>
<name>A0A5A7QQN5_STRAF</name>
<feature type="region of interest" description="Disordered" evidence="1">
    <location>
        <begin position="122"/>
        <end position="145"/>
    </location>
</feature>
<dbReference type="AlphaFoldDB" id="A0A5A7QQN5"/>
<accession>A0A5A7QQN5</accession>
<evidence type="ECO:0000313" key="2">
    <source>
        <dbReference type="EMBL" id="GER47306.1"/>
    </source>
</evidence>